<dbReference type="Proteomes" id="UP000078348">
    <property type="component" value="Unassembled WGS sequence"/>
</dbReference>
<dbReference type="Pfam" id="PF23788">
    <property type="entry name" value="EDRF1_N"/>
    <property type="match status" value="1"/>
</dbReference>
<reference evidence="2 3" key="1">
    <citation type="submission" date="2016-05" db="EMBL/GenBank/DDBJ databases">
        <title>Nuclear genome of Blastocystis sp. subtype 1 NandII.</title>
        <authorList>
            <person name="Gentekaki E."/>
            <person name="Curtis B."/>
            <person name="Stairs C."/>
            <person name="Eme L."/>
            <person name="Herman E."/>
            <person name="Klimes V."/>
            <person name="Arias M.C."/>
            <person name="Elias M."/>
            <person name="Hilliou F."/>
            <person name="Klute M."/>
            <person name="Malik S.-B."/>
            <person name="Pightling A."/>
            <person name="Rachubinski R."/>
            <person name="Salas D."/>
            <person name="Schlacht A."/>
            <person name="Suga H."/>
            <person name="Archibald J."/>
            <person name="Ball S.G."/>
            <person name="Clark G."/>
            <person name="Dacks J."/>
            <person name="Van Der Giezen M."/>
            <person name="Tsaousis A."/>
            <person name="Roger A."/>
        </authorList>
    </citation>
    <scope>NUCLEOTIDE SEQUENCE [LARGE SCALE GENOMIC DNA]</scope>
    <source>
        <strain evidence="3">ATCC 50177 / NandII</strain>
    </source>
</reference>
<dbReference type="AlphaFoldDB" id="A0A196SGT4"/>
<gene>
    <name evidence="2" type="ORF">AV274_2013</name>
</gene>
<dbReference type="EMBL" id="LXWW01000092">
    <property type="protein sequence ID" value="OAO16233.1"/>
    <property type="molecule type" value="Genomic_DNA"/>
</dbReference>
<evidence type="ECO:0000259" key="1">
    <source>
        <dbReference type="Pfam" id="PF23788"/>
    </source>
</evidence>
<dbReference type="OrthoDB" id="46207at2759"/>
<organism evidence="2 3">
    <name type="scientific">Blastocystis sp. subtype 1 (strain ATCC 50177 / NandII)</name>
    <dbReference type="NCBI Taxonomy" id="478820"/>
    <lineage>
        <taxon>Eukaryota</taxon>
        <taxon>Sar</taxon>
        <taxon>Stramenopiles</taxon>
        <taxon>Bigyra</taxon>
        <taxon>Opalozoa</taxon>
        <taxon>Opalinata</taxon>
        <taxon>Blastocystidae</taxon>
        <taxon>Blastocystis</taxon>
    </lineage>
</organism>
<comment type="caution">
    <text evidence="2">The sequence shown here is derived from an EMBL/GenBank/DDBJ whole genome shotgun (WGS) entry which is preliminary data.</text>
</comment>
<dbReference type="PANTHER" id="PTHR15000">
    <property type="entry name" value="ERYTHROID DIFFERENTIATION-RELATED FACTOR 1"/>
    <property type="match status" value="1"/>
</dbReference>
<feature type="domain" description="EDRF1 N-terminal" evidence="1">
    <location>
        <begin position="210"/>
        <end position="350"/>
    </location>
</feature>
<evidence type="ECO:0000313" key="2">
    <source>
        <dbReference type="EMBL" id="OAO16233.1"/>
    </source>
</evidence>
<dbReference type="STRING" id="478820.A0A196SGT4"/>
<dbReference type="GO" id="GO:0045893">
    <property type="term" value="P:positive regulation of DNA-templated transcription"/>
    <property type="evidence" value="ECO:0007669"/>
    <property type="project" value="TreeGrafter"/>
</dbReference>
<dbReference type="PANTHER" id="PTHR15000:SF1">
    <property type="entry name" value="ERYTHROID DIFFERENTIATION-RELATED FACTOR 1"/>
    <property type="match status" value="1"/>
</dbReference>
<sequence length="373" mass="42604">MNSDSTPVETAEEGKLALIVPQYTYDAKTFQLLRRKNNEEFDKIINRVSFRKDGYSITDADSDEFYAPQDAIDDEEWASRLHFVGNAKTLTELYTALYENRAFSQIIYSVGNSIMLGEKMRDEVLNPKEQKWLLNSSHSVSMKPIENSNSNLLENAEASDLTLTKSAPRVKRSFQSLNIHTESPIIINEHGEYPTSAAREAEPKESCWNHTVIWSTRRHYCIVETDYPVIRQPNQPATAIHMHEDKTPITEEEALRMYLNNRISSADQVAIFNIADNKPKYISVVKTEDIPFLTQPAGVEEKRSFSVCSLQRNIESLMEFLLEGCAGDGAYWLYKEEGDVSVRLMELSSVFGMEEVGATMSEAEKRRKEVTWK</sequence>
<proteinExistence type="predicted"/>
<dbReference type="InterPro" id="IPR056582">
    <property type="entry name" value="EDRF1_N"/>
</dbReference>
<name>A0A196SGT4_BLAHN</name>
<protein>
    <recommendedName>
        <fullName evidence="1">EDRF1 N-terminal domain-containing protein</fullName>
    </recommendedName>
</protein>
<accession>A0A196SGT4</accession>
<evidence type="ECO:0000313" key="3">
    <source>
        <dbReference type="Proteomes" id="UP000078348"/>
    </source>
</evidence>
<keyword evidence="3" id="KW-1185">Reference proteome</keyword>